<dbReference type="InterPro" id="IPR012807">
    <property type="entry name" value="Anti-sigma_ChrR"/>
</dbReference>
<proteinExistence type="predicted"/>
<protein>
    <submittedName>
        <fullName evidence="3">Anti-ECFsigma factor, ChrR</fullName>
    </submittedName>
</protein>
<sequence>MPWGKTTMSIKHHLTEQLLMGYAAGTLPEAFNLVVASHISMCDDCRAALAAYEALGGAMLEDSCAGAAETDLSPGSFGACLARLDTVPADRDASDHQPVPPAPTGPHTLPEPLRSYVGGDIDAIRWRPVGGGVKQAILPTSRAASARLLFIPAGSAVPDHGHRGTELTMVLQGAFSDETDHFARGDVEIADEDLEHMPVAETGRDCICLAATDAPLRFRSWLPRLAQPFLRI</sequence>
<name>A0A1I1P1Z9_9RHOB</name>
<dbReference type="Gene3D" id="1.10.10.1320">
    <property type="entry name" value="Anti-sigma factor, zinc-finger domain"/>
    <property type="match status" value="1"/>
</dbReference>
<dbReference type="STRING" id="517719.SAMN05421762_3283"/>
<keyword evidence="4" id="KW-1185">Reference proteome</keyword>
<dbReference type="NCBIfam" id="TIGR02451">
    <property type="entry name" value="anti_sig_ChrR"/>
    <property type="match status" value="1"/>
</dbReference>
<feature type="region of interest" description="Disordered" evidence="1">
    <location>
        <begin position="89"/>
        <end position="112"/>
    </location>
</feature>
<organism evidence="3 4">
    <name type="scientific">Pseudooceanicola nitratireducens</name>
    <dbReference type="NCBI Taxonomy" id="517719"/>
    <lineage>
        <taxon>Bacteria</taxon>
        <taxon>Pseudomonadati</taxon>
        <taxon>Pseudomonadota</taxon>
        <taxon>Alphaproteobacteria</taxon>
        <taxon>Rhodobacterales</taxon>
        <taxon>Paracoccaceae</taxon>
        <taxon>Pseudooceanicola</taxon>
    </lineage>
</organism>
<dbReference type="InterPro" id="IPR025979">
    <property type="entry name" value="ChrR-like_cupin_dom"/>
</dbReference>
<dbReference type="SUPFAM" id="SSF51182">
    <property type="entry name" value="RmlC-like cupins"/>
    <property type="match status" value="1"/>
</dbReference>
<evidence type="ECO:0000256" key="1">
    <source>
        <dbReference type="SAM" id="MobiDB-lite"/>
    </source>
</evidence>
<dbReference type="InterPro" id="IPR041916">
    <property type="entry name" value="Anti_sigma_zinc_sf"/>
</dbReference>
<dbReference type="InterPro" id="IPR011051">
    <property type="entry name" value="RmlC_Cupin_sf"/>
</dbReference>
<dbReference type="AlphaFoldDB" id="A0A1I1P1Z9"/>
<dbReference type="EMBL" id="FOLX01000001">
    <property type="protein sequence ID" value="SFD03765.1"/>
    <property type="molecule type" value="Genomic_DNA"/>
</dbReference>
<dbReference type="CDD" id="cd20301">
    <property type="entry name" value="cupin_ChrR"/>
    <property type="match status" value="1"/>
</dbReference>
<evidence type="ECO:0000313" key="3">
    <source>
        <dbReference type="EMBL" id="SFD03765.1"/>
    </source>
</evidence>
<evidence type="ECO:0000259" key="2">
    <source>
        <dbReference type="Pfam" id="PF12973"/>
    </source>
</evidence>
<feature type="domain" description="ChrR-like cupin" evidence="2">
    <location>
        <begin position="120"/>
        <end position="212"/>
    </location>
</feature>
<evidence type="ECO:0000313" key="4">
    <source>
        <dbReference type="Proteomes" id="UP000231644"/>
    </source>
</evidence>
<gene>
    <name evidence="3" type="ORF">SAMN05421762_3283</name>
</gene>
<dbReference type="InterPro" id="IPR014710">
    <property type="entry name" value="RmlC-like_jellyroll"/>
</dbReference>
<accession>A0A1I1P1Z9</accession>
<dbReference type="Pfam" id="PF12973">
    <property type="entry name" value="Cupin_7"/>
    <property type="match status" value="1"/>
</dbReference>
<dbReference type="Proteomes" id="UP000231644">
    <property type="component" value="Unassembled WGS sequence"/>
</dbReference>
<reference evidence="3 4" key="1">
    <citation type="submission" date="2016-10" db="EMBL/GenBank/DDBJ databases">
        <authorList>
            <person name="de Groot N.N."/>
        </authorList>
    </citation>
    <scope>NUCLEOTIDE SEQUENCE [LARGE SCALE GENOMIC DNA]</scope>
    <source>
        <strain evidence="3 4">DSM 29619</strain>
    </source>
</reference>
<dbReference type="Gene3D" id="2.60.120.10">
    <property type="entry name" value="Jelly Rolls"/>
    <property type="match status" value="1"/>
</dbReference>